<gene>
    <name evidence="1" type="ORF">DPMN_122112</name>
</gene>
<keyword evidence="2" id="KW-1185">Reference proteome</keyword>
<reference evidence="1" key="1">
    <citation type="journal article" date="2019" name="bioRxiv">
        <title>The Genome of the Zebra Mussel, Dreissena polymorpha: A Resource for Invasive Species Research.</title>
        <authorList>
            <person name="McCartney M.A."/>
            <person name="Auch B."/>
            <person name="Kono T."/>
            <person name="Mallez S."/>
            <person name="Zhang Y."/>
            <person name="Obille A."/>
            <person name="Becker A."/>
            <person name="Abrahante J.E."/>
            <person name="Garbe J."/>
            <person name="Badalamenti J.P."/>
            <person name="Herman A."/>
            <person name="Mangelson H."/>
            <person name="Liachko I."/>
            <person name="Sullivan S."/>
            <person name="Sone E.D."/>
            <person name="Koren S."/>
            <person name="Silverstein K.A.T."/>
            <person name="Beckman K.B."/>
            <person name="Gohl D.M."/>
        </authorList>
    </citation>
    <scope>NUCLEOTIDE SEQUENCE</scope>
    <source>
        <strain evidence="1">Duluth1</strain>
        <tissue evidence="1">Whole animal</tissue>
    </source>
</reference>
<accession>A0A9D4GMY7</accession>
<name>A0A9D4GMY7_DREPO</name>
<comment type="caution">
    <text evidence="1">The sequence shown here is derived from an EMBL/GenBank/DDBJ whole genome shotgun (WGS) entry which is preliminary data.</text>
</comment>
<evidence type="ECO:0000313" key="2">
    <source>
        <dbReference type="Proteomes" id="UP000828390"/>
    </source>
</evidence>
<evidence type="ECO:0000313" key="1">
    <source>
        <dbReference type="EMBL" id="KAH3820366.1"/>
    </source>
</evidence>
<proteinExistence type="predicted"/>
<dbReference type="Proteomes" id="UP000828390">
    <property type="component" value="Unassembled WGS sequence"/>
</dbReference>
<dbReference type="AlphaFoldDB" id="A0A9D4GMY7"/>
<organism evidence="1 2">
    <name type="scientific">Dreissena polymorpha</name>
    <name type="common">Zebra mussel</name>
    <name type="synonym">Mytilus polymorpha</name>
    <dbReference type="NCBI Taxonomy" id="45954"/>
    <lineage>
        <taxon>Eukaryota</taxon>
        <taxon>Metazoa</taxon>
        <taxon>Spiralia</taxon>
        <taxon>Lophotrochozoa</taxon>
        <taxon>Mollusca</taxon>
        <taxon>Bivalvia</taxon>
        <taxon>Autobranchia</taxon>
        <taxon>Heteroconchia</taxon>
        <taxon>Euheterodonta</taxon>
        <taxon>Imparidentia</taxon>
        <taxon>Neoheterodontei</taxon>
        <taxon>Myida</taxon>
        <taxon>Dreissenoidea</taxon>
        <taxon>Dreissenidae</taxon>
        <taxon>Dreissena</taxon>
    </lineage>
</organism>
<reference evidence="1" key="2">
    <citation type="submission" date="2020-11" db="EMBL/GenBank/DDBJ databases">
        <authorList>
            <person name="McCartney M.A."/>
            <person name="Auch B."/>
            <person name="Kono T."/>
            <person name="Mallez S."/>
            <person name="Becker A."/>
            <person name="Gohl D.M."/>
            <person name="Silverstein K.A.T."/>
            <person name="Koren S."/>
            <person name="Bechman K.B."/>
            <person name="Herman A."/>
            <person name="Abrahante J.E."/>
            <person name="Garbe J."/>
        </authorList>
    </citation>
    <scope>NUCLEOTIDE SEQUENCE</scope>
    <source>
        <strain evidence="1">Duluth1</strain>
        <tissue evidence="1">Whole animal</tissue>
    </source>
</reference>
<dbReference type="EMBL" id="JAIWYP010000005">
    <property type="protein sequence ID" value="KAH3820366.1"/>
    <property type="molecule type" value="Genomic_DNA"/>
</dbReference>
<sequence length="113" mass="13094">MPASSNRENLTQYCAKLENIFAQAVEMKAVSRQNDKLRRVLHQGLSSRLKHLSSFKFDNIKDYDKLRKEVRAIESDLENELTNNSVTCNAYVKTDKQKDKIEKQLDKMSSVLD</sequence>
<protein>
    <submittedName>
        <fullName evidence="1">Uncharacterized protein</fullName>
    </submittedName>
</protein>